<accession>A0ABR5NDX3</accession>
<comment type="caution">
    <text evidence="1">The sequence shown here is derived from an EMBL/GenBank/DDBJ whole genome shotgun (WGS) entry which is preliminary data.</text>
</comment>
<name>A0ABR5NDX3_BRECH</name>
<proteinExistence type="predicted"/>
<dbReference type="RefSeq" id="WP_055744028.1">
    <property type="nucleotide sequence ID" value="NZ_LJJB01000007.1"/>
</dbReference>
<organism evidence="1 2">
    <name type="scientific">Brevibacillus choshinensis</name>
    <dbReference type="NCBI Taxonomy" id="54911"/>
    <lineage>
        <taxon>Bacteria</taxon>
        <taxon>Bacillati</taxon>
        <taxon>Bacillota</taxon>
        <taxon>Bacilli</taxon>
        <taxon>Bacillales</taxon>
        <taxon>Paenibacillaceae</taxon>
        <taxon>Brevibacillus</taxon>
    </lineage>
</organism>
<dbReference type="EMBL" id="LJJB01000007">
    <property type="protein sequence ID" value="KQL49715.1"/>
    <property type="molecule type" value="Genomic_DNA"/>
</dbReference>
<gene>
    <name evidence="1" type="ORF">AN963_08330</name>
</gene>
<protein>
    <submittedName>
        <fullName evidence="1">Uncharacterized protein</fullName>
    </submittedName>
</protein>
<reference evidence="1 2" key="1">
    <citation type="submission" date="2015-09" db="EMBL/GenBank/DDBJ databases">
        <title>Genome sequencing project for genomic taxonomy and phylogenomics of Bacillus-like bacteria.</title>
        <authorList>
            <person name="Liu B."/>
            <person name="Wang J."/>
            <person name="Zhu Y."/>
            <person name="Liu G."/>
            <person name="Chen Q."/>
            <person name="Chen Z."/>
            <person name="Lan J."/>
            <person name="Che J."/>
            <person name="Ge C."/>
            <person name="Shi H."/>
            <person name="Pan Z."/>
            <person name="Liu X."/>
        </authorList>
    </citation>
    <scope>NUCLEOTIDE SEQUENCE [LARGE SCALE GENOMIC DNA]</scope>
    <source>
        <strain evidence="1 2">DSM 8552</strain>
    </source>
</reference>
<dbReference type="Proteomes" id="UP000051063">
    <property type="component" value="Unassembled WGS sequence"/>
</dbReference>
<sequence length="123" mass="13982">MEALLQYTPYSFQQALLSSDFELDYKDNCILFAKDESLSGSIQLKDQNVRVFVSAQISAPKNLRTFYQVVTSLSPTTQEVLQIKELVNKKVNRKLSFTHGYVELKGSTVELMLERPVVEITTS</sequence>
<keyword evidence="2" id="KW-1185">Reference proteome</keyword>
<evidence type="ECO:0000313" key="1">
    <source>
        <dbReference type="EMBL" id="KQL49715.1"/>
    </source>
</evidence>
<evidence type="ECO:0000313" key="2">
    <source>
        <dbReference type="Proteomes" id="UP000051063"/>
    </source>
</evidence>